<keyword evidence="2" id="KW-1185">Reference proteome</keyword>
<reference evidence="1 2" key="1">
    <citation type="journal article" date="2010" name="Stand. Genomic Sci.">
        <title>Complete genome sequence of Haliangium ochraceum type strain (SMP-2).</title>
        <authorList>
            <consortium name="US DOE Joint Genome Institute (JGI-PGF)"/>
            <person name="Ivanova N."/>
            <person name="Daum C."/>
            <person name="Lang E."/>
            <person name="Abt B."/>
            <person name="Kopitz M."/>
            <person name="Saunders E."/>
            <person name="Lapidus A."/>
            <person name="Lucas S."/>
            <person name="Glavina Del Rio T."/>
            <person name="Nolan M."/>
            <person name="Tice H."/>
            <person name="Copeland A."/>
            <person name="Cheng J.F."/>
            <person name="Chen F."/>
            <person name="Bruce D."/>
            <person name="Goodwin L."/>
            <person name="Pitluck S."/>
            <person name="Mavromatis K."/>
            <person name="Pati A."/>
            <person name="Mikhailova N."/>
            <person name="Chen A."/>
            <person name="Palaniappan K."/>
            <person name="Land M."/>
            <person name="Hauser L."/>
            <person name="Chang Y.J."/>
            <person name="Jeffries C.D."/>
            <person name="Detter J.C."/>
            <person name="Brettin T."/>
            <person name="Rohde M."/>
            <person name="Goker M."/>
            <person name="Bristow J."/>
            <person name="Markowitz V."/>
            <person name="Eisen J.A."/>
            <person name="Hugenholtz P."/>
            <person name="Kyrpides N.C."/>
            <person name="Klenk H.P."/>
        </authorList>
    </citation>
    <scope>NUCLEOTIDE SEQUENCE [LARGE SCALE GENOMIC DNA]</scope>
    <source>
        <strain evidence="2">DSM 14365 / CIP 107738 / JCM 11303 / AJ 13395 / SMP-2</strain>
    </source>
</reference>
<accession>D0LYP0</accession>
<dbReference type="AlphaFoldDB" id="D0LYP0"/>
<name>D0LYP0_HALO1</name>
<dbReference type="RefSeq" id="WP_012830498.1">
    <property type="nucleotide sequence ID" value="NC_013440.1"/>
</dbReference>
<sequence>MRHLHILVVVLAAGVAGCGGNQNGGGGDEPTPPAGTREDPIAMAVGCPGAVSDDDGQEISSVALDGTLAAVEFGYSGGCAEHLFTACWDGSFAESEPLQANVQIFHDAGGDNCEAYITEMRYIDIAPLLDAFDESYGDASSVLIGMDGSGQQLRYPDEGE</sequence>
<evidence type="ECO:0000313" key="1">
    <source>
        <dbReference type="EMBL" id="ACY17906.1"/>
    </source>
</evidence>
<dbReference type="eggNOG" id="COG1999">
    <property type="taxonomic scope" value="Bacteria"/>
</dbReference>
<evidence type="ECO:0000313" key="2">
    <source>
        <dbReference type="Proteomes" id="UP000001880"/>
    </source>
</evidence>
<protein>
    <recommendedName>
        <fullName evidence="3">Lipoprotein</fullName>
    </recommendedName>
</protein>
<dbReference type="Proteomes" id="UP000001880">
    <property type="component" value="Chromosome"/>
</dbReference>
<dbReference type="STRING" id="502025.Hoch_5422"/>
<gene>
    <name evidence="1" type="ordered locus">Hoch_5422</name>
</gene>
<dbReference type="HOGENOM" id="CLU_1625306_0_0_7"/>
<dbReference type="KEGG" id="hoh:Hoch_5422"/>
<dbReference type="EMBL" id="CP001804">
    <property type="protein sequence ID" value="ACY17906.1"/>
    <property type="molecule type" value="Genomic_DNA"/>
</dbReference>
<evidence type="ECO:0008006" key="3">
    <source>
        <dbReference type="Google" id="ProtNLM"/>
    </source>
</evidence>
<proteinExistence type="predicted"/>
<organism evidence="1 2">
    <name type="scientific">Haliangium ochraceum (strain DSM 14365 / JCM 11303 / SMP-2)</name>
    <dbReference type="NCBI Taxonomy" id="502025"/>
    <lineage>
        <taxon>Bacteria</taxon>
        <taxon>Pseudomonadati</taxon>
        <taxon>Myxococcota</taxon>
        <taxon>Polyangia</taxon>
        <taxon>Haliangiales</taxon>
        <taxon>Kofleriaceae</taxon>
        <taxon>Haliangium</taxon>
    </lineage>
</organism>
<dbReference type="OrthoDB" id="5383081at2"/>
<dbReference type="PROSITE" id="PS51257">
    <property type="entry name" value="PROKAR_LIPOPROTEIN"/>
    <property type="match status" value="1"/>
</dbReference>